<gene>
    <name evidence="3" type="ORF">CLV72_101149</name>
</gene>
<dbReference type="EMBL" id="PVZC01000001">
    <property type="protein sequence ID" value="PRY01566.1"/>
    <property type="molecule type" value="Genomic_DNA"/>
</dbReference>
<dbReference type="OrthoDB" id="3432106at2"/>
<comment type="caution">
    <text evidence="3">The sequence shown here is derived from an EMBL/GenBank/DDBJ whole genome shotgun (WGS) entry which is preliminary data.</text>
</comment>
<reference evidence="3 4" key="1">
    <citation type="submission" date="2018-03" db="EMBL/GenBank/DDBJ databases">
        <title>Genomic Encyclopedia of Archaeal and Bacterial Type Strains, Phase II (KMG-II): from individual species to whole genera.</title>
        <authorList>
            <person name="Goeker M."/>
        </authorList>
    </citation>
    <scope>NUCLEOTIDE SEQUENCE [LARGE SCALE GENOMIC DNA]</scope>
    <source>
        <strain evidence="3 4">DSM 45601</strain>
    </source>
</reference>
<dbReference type="AlphaFoldDB" id="A0A2T0QC87"/>
<accession>A0A2T0QC87</accession>
<feature type="domain" description="DUF397" evidence="2">
    <location>
        <begin position="4"/>
        <end position="55"/>
    </location>
</feature>
<dbReference type="Pfam" id="PF04149">
    <property type="entry name" value="DUF397"/>
    <property type="match status" value="1"/>
</dbReference>
<organism evidence="3 4">
    <name type="scientific">Allonocardiopsis opalescens</name>
    <dbReference type="NCBI Taxonomy" id="1144618"/>
    <lineage>
        <taxon>Bacteria</taxon>
        <taxon>Bacillati</taxon>
        <taxon>Actinomycetota</taxon>
        <taxon>Actinomycetes</taxon>
        <taxon>Streptosporangiales</taxon>
        <taxon>Allonocardiopsis</taxon>
    </lineage>
</organism>
<dbReference type="Proteomes" id="UP000237846">
    <property type="component" value="Unassembled WGS sequence"/>
</dbReference>
<sequence length="58" mass="6330">MTTGWRKSSYSNQEGGDCVEVKTGPGVLVRDSKNPDQPHLSFTVEQWSAFVATVKASD</sequence>
<feature type="compositionally biased region" description="Polar residues" evidence="1">
    <location>
        <begin position="1"/>
        <end position="14"/>
    </location>
</feature>
<protein>
    <submittedName>
        <fullName evidence="3">Uncharacterized protein DUF397</fullName>
    </submittedName>
</protein>
<keyword evidence="4" id="KW-1185">Reference proteome</keyword>
<evidence type="ECO:0000313" key="4">
    <source>
        <dbReference type="Proteomes" id="UP000237846"/>
    </source>
</evidence>
<dbReference type="RefSeq" id="WP_106237497.1">
    <property type="nucleotide sequence ID" value="NZ_PVZC01000001.1"/>
</dbReference>
<dbReference type="InterPro" id="IPR007278">
    <property type="entry name" value="DUF397"/>
</dbReference>
<evidence type="ECO:0000256" key="1">
    <source>
        <dbReference type="SAM" id="MobiDB-lite"/>
    </source>
</evidence>
<name>A0A2T0QC87_9ACTN</name>
<feature type="region of interest" description="Disordered" evidence="1">
    <location>
        <begin position="1"/>
        <end position="22"/>
    </location>
</feature>
<evidence type="ECO:0000259" key="2">
    <source>
        <dbReference type="Pfam" id="PF04149"/>
    </source>
</evidence>
<proteinExistence type="predicted"/>
<evidence type="ECO:0000313" key="3">
    <source>
        <dbReference type="EMBL" id="PRY01566.1"/>
    </source>
</evidence>